<comment type="subunit">
    <text evidence="9">Component of the NDC80 complex.</text>
</comment>
<comment type="caution">
    <text evidence="13">The sequence shown here is derived from an EMBL/GenBank/DDBJ whole genome shotgun (WGS) entry which is preliminary data.</text>
</comment>
<dbReference type="PANTHER" id="PTHR14281:SF0">
    <property type="entry name" value="KINETOCHORE PROTEIN SPC25"/>
    <property type="match status" value="1"/>
</dbReference>
<evidence type="ECO:0000256" key="9">
    <source>
        <dbReference type="RuleBase" id="RU367150"/>
    </source>
</evidence>
<keyword evidence="8 9" id="KW-0137">Centromere</keyword>
<dbReference type="PANTHER" id="PTHR14281">
    <property type="entry name" value="KINETOCHORE PROTEIN SPC25-RELATED"/>
    <property type="match status" value="1"/>
</dbReference>
<keyword evidence="9" id="KW-0995">Kinetochore</keyword>
<evidence type="ECO:0000256" key="10">
    <source>
        <dbReference type="SAM" id="Coils"/>
    </source>
</evidence>
<dbReference type="GO" id="GO:0005634">
    <property type="term" value="C:nucleus"/>
    <property type="evidence" value="ECO:0007669"/>
    <property type="project" value="UniProtKB-SubCell"/>
</dbReference>
<keyword evidence="5 9" id="KW-0498">Mitosis</keyword>
<keyword evidence="9" id="KW-0539">Nucleus</keyword>
<evidence type="ECO:0000259" key="12">
    <source>
        <dbReference type="Pfam" id="PF08234"/>
    </source>
</evidence>
<evidence type="ECO:0000256" key="8">
    <source>
        <dbReference type="ARBA" id="ARBA00023328"/>
    </source>
</evidence>
<dbReference type="GO" id="GO:0051301">
    <property type="term" value="P:cell division"/>
    <property type="evidence" value="ECO:0007669"/>
    <property type="project" value="UniProtKB-UniRule"/>
</dbReference>
<comment type="function">
    <text evidence="9">Acts as a component of the essential kinetochore-associated NDC80 complex, which is required for chromosome segregation and spindle checkpoint activity.</text>
</comment>
<evidence type="ECO:0000313" key="13">
    <source>
        <dbReference type="EMBL" id="KAL3768040.1"/>
    </source>
</evidence>
<comment type="similarity">
    <text evidence="2 9">Belongs to the SPC25 family.</text>
</comment>
<dbReference type="InterPro" id="IPR013255">
    <property type="entry name" value="Spc25_C"/>
</dbReference>
<dbReference type="Gene3D" id="3.30.457.50">
    <property type="entry name" value="Chromosome segregation protein Spc25"/>
    <property type="match status" value="1"/>
</dbReference>
<keyword evidence="4 9" id="KW-0132">Cell division</keyword>
<dbReference type="GO" id="GO:0000776">
    <property type="term" value="C:kinetochore"/>
    <property type="evidence" value="ECO:0007669"/>
    <property type="project" value="UniProtKB-UniRule"/>
</dbReference>
<dbReference type="AlphaFoldDB" id="A0ABD3MVU7"/>
<evidence type="ECO:0000256" key="7">
    <source>
        <dbReference type="ARBA" id="ARBA00023306"/>
    </source>
</evidence>
<dbReference type="Pfam" id="PF08234">
    <property type="entry name" value="Spindle_Spc25"/>
    <property type="match status" value="1"/>
</dbReference>
<comment type="subcellular location">
    <subcellularLocation>
        <location evidence="1">Chromosome</location>
        <location evidence="1">Centromere</location>
    </subcellularLocation>
    <subcellularLocation>
        <location evidence="9">Nucleus</location>
    </subcellularLocation>
    <subcellularLocation>
        <location evidence="9">Chromosome</location>
        <location evidence="9">Centromere</location>
        <location evidence="9">Kinetochore</location>
    </subcellularLocation>
</comment>
<evidence type="ECO:0000256" key="6">
    <source>
        <dbReference type="ARBA" id="ARBA00023054"/>
    </source>
</evidence>
<accession>A0ABD3MVU7</accession>
<sequence>MSSTMIYSGFTSGCLNRLETSRRKLNIFTDANKKRVDNILSDLQQLQSNEQQKIDSLLRQLKSLQYERGAVEKLKDSSSNNSADNGTGGGGGGCMAERRKKLESKQKKLEEEVSMLESRNRMEKQQLDEIMAEEAAVRKRADEVRKKKEEIEMARGITLEDLTIGLLNYRYTGLTFQTLQDGTLSFKFTKLDRNDPSRPFTFMLSTDENDQYMLSKVNPSISQTKTDAILDELNKDGTNGLNKFAIGMRKLFKEIVIE</sequence>
<keyword evidence="6 10" id="KW-0175">Coiled coil</keyword>
<reference evidence="13 14" key="1">
    <citation type="submission" date="2024-10" db="EMBL/GenBank/DDBJ databases">
        <title>Updated reference genomes for cyclostephanoid diatoms.</title>
        <authorList>
            <person name="Roberts W.R."/>
            <person name="Alverson A.J."/>
        </authorList>
    </citation>
    <scope>NUCLEOTIDE SEQUENCE [LARGE SCALE GENOMIC DNA]</scope>
    <source>
        <strain evidence="13 14">AJA232-27</strain>
    </source>
</reference>
<dbReference type="InterPro" id="IPR045143">
    <property type="entry name" value="Spc25"/>
</dbReference>
<evidence type="ECO:0000256" key="3">
    <source>
        <dbReference type="ARBA" id="ARBA00022454"/>
    </source>
</evidence>
<evidence type="ECO:0000256" key="11">
    <source>
        <dbReference type="SAM" id="MobiDB-lite"/>
    </source>
</evidence>
<dbReference type="Proteomes" id="UP001530293">
    <property type="component" value="Unassembled WGS sequence"/>
</dbReference>
<proteinExistence type="inferred from homology"/>
<dbReference type="EMBL" id="JALLBG020000070">
    <property type="protein sequence ID" value="KAL3768040.1"/>
    <property type="molecule type" value="Genomic_DNA"/>
</dbReference>
<feature type="domain" description="Chromosome segregation protein Spc25 C-terminal" evidence="12">
    <location>
        <begin position="180"/>
        <end position="253"/>
    </location>
</feature>
<keyword evidence="14" id="KW-1185">Reference proteome</keyword>
<evidence type="ECO:0000256" key="4">
    <source>
        <dbReference type="ARBA" id="ARBA00022618"/>
    </source>
</evidence>
<feature type="coiled-coil region" evidence="10">
    <location>
        <begin position="99"/>
        <end position="147"/>
    </location>
</feature>
<evidence type="ECO:0000313" key="14">
    <source>
        <dbReference type="Proteomes" id="UP001530293"/>
    </source>
</evidence>
<keyword evidence="7 9" id="KW-0131">Cell cycle</keyword>
<name>A0ABD3MVU7_9STRA</name>
<gene>
    <name evidence="13" type="ORF">ACHAWU_005498</name>
</gene>
<protein>
    <recommendedName>
        <fullName evidence="9">Kinetochore protein SPC25</fullName>
    </recommendedName>
</protein>
<evidence type="ECO:0000256" key="1">
    <source>
        <dbReference type="ARBA" id="ARBA00004584"/>
    </source>
</evidence>
<dbReference type="CDD" id="cd23784">
    <property type="entry name" value="RWD_Spc25"/>
    <property type="match status" value="1"/>
</dbReference>
<evidence type="ECO:0000256" key="5">
    <source>
        <dbReference type="ARBA" id="ARBA00022776"/>
    </source>
</evidence>
<feature type="region of interest" description="Disordered" evidence="11">
    <location>
        <begin position="71"/>
        <end position="96"/>
    </location>
</feature>
<keyword evidence="3 9" id="KW-0158">Chromosome</keyword>
<evidence type="ECO:0000256" key="2">
    <source>
        <dbReference type="ARBA" id="ARBA00006379"/>
    </source>
</evidence>
<organism evidence="13 14">
    <name type="scientific">Discostella pseudostelligera</name>
    <dbReference type="NCBI Taxonomy" id="259834"/>
    <lineage>
        <taxon>Eukaryota</taxon>
        <taxon>Sar</taxon>
        <taxon>Stramenopiles</taxon>
        <taxon>Ochrophyta</taxon>
        <taxon>Bacillariophyta</taxon>
        <taxon>Coscinodiscophyceae</taxon>
        <taxon>Thalassiosirophycidae</taxon>
        <taxon>Stephanodiscales</taxon>
        <taxon>Stephanodiscaceae</taxon>
        <taxon>Discostella</taxon>
    </lineage>
</organism>
<feature type="coiled-coil region" evidence="10">
    <location>
        <begin position="40"/>
        <end position="67"/>
    </location>
</feature>